<name>X1V6S2_9ZZZZ</name>
<accession>X1V6S2</accession>
<feature type="coiled-coil region" evidence="1">
    <location>
        <begin position="18"/>
        <end position="45"/>
    </location>
</feature>
<proteinExistence type="predicted"/>
<evidence type="ECO:0000313" key="2">
    <source>
        <dbReference type="EMBL" id="GAJ08056.1"/>
    </source>
</evidence>
<gene>
    <name evidence="2" type="ORF">S12H4_54173</name>
</gene>
<protein>
    <submittedName>
        <fullName evidence="2">Uncharacterized protein</fullName>
    </submittedName>
</protein>
<organism evidence="2">
    <name type="scientific">marine sediment metagenome</name>
    <dbReference type="NCBI Taxonomy" id="412755"/>
    <lineage>
        <taxon>unclassified sequences</taxon>
        <taxon>metagenomes</taxon>
        <taxon>ecological metagenomes</taxon>
    </lineage>
</organism>
<reference evidence="2" key="1">
    <citation type="journal article" date="2014" name="Front. Microbiol.">
        <title>High frequency of phylogenetically diverse reductive dehalogenase-homologous genes in deep subseafloor sedimentary metagenomes.</title>
        <authorList>
            <person name="Kawai M."/>
            <person name="Futagami T."/>
            <person name="Toyoda A."/>
            <person name="Takaki Y."/>
            <person name="Nishi S."/>
            <person name="Hori S."/>
            <person name="Arai W."/>
            <person name="Tsubouchi T."/>
            <person name="Morono Y."/>
            <person name="Uchiyama I."/>
            <person name="Ito T."/>
            <person name="Fujiyama A."/>
            <person name="Inagaki F."/>
            <person name="Takami H."/>
        </authorList>
    </citation>
    <scope>NUCLEOTIDE SEQUENCE</scope>
    <source>
        <strain evidence="2">Expedition CK06-06</strain>
    </source>
</reference>
<dbReference type="AlphaFoldDB" id="X1V6S2"/>
<dbReference type="EMBL" id="BARW01034593">
    <property type="protein sequence ID" value="GAJ08056.1"/>
    <property type="molecule type" value="Genomic_DNA"/>
</dbReference>
<keyword evidence="1" id="KW-0175">Coiled coil</keyword>
<comment type="caution">
    <text evidence="2">The sequence shown here is derived from an EMBL/GenBank/DDBJ whole genome shotgun (WGS) entry which is preliminary data.</text>
</comment>
<sequence length="197" mass="22297">MFLLAEYISTTSSFRKPTAEIEQRMEQVQKNLHTNETRLNDLRVNRGKLSIENATENSHIIDRLDKQIESCRKDISNAPVELSILEENLKASQQQTAAKQMEQLLSQQKSCAGSMEAISKKLVKALEISHDLNIQLTTATTRYVALQKQTNVDVLMKPTCRPSEQLLQVVYETLKAELEGSKPQTARCPGQPPYVRI</sequence>
<evidence type="ECO:0000256" key="1">
    <source>
        <dbReference type="SAM" id="Coils"/>
    </source>
</evidence>